<dbReference type="OrthoDB" id="5823771at2759"/>
<keyword evidence="20" id="KW-1185">Reference proteome</keyword>
<keyword evidence="15" id="KW-0966">Cell projection</keyword>
<keyword evidence="3" id="KW-1003">Cell membrane</keyword>
<dbReference type="GO" id="GO:0045211">
    <property type="term" value="C:postsynaptic membrane"/>
    <property type="evidence" value="ECO:0007669"/>
    <property type="project" value="UniProtKB-SubCell"/>
</dbReference>
<dbReference type="KEGG" id="tpal:117639768"/>
<feature type="transmembrane region" description="Helical" evidence="18">
    <location>
        <begin position="170"/>
        <end position="189"/>
    </location>
</feature>
<evidence type="ECO:0000256" key="10">
    <source>
        <dbReference type="ARBA" id="ARBA00023157"/>
    </source>
</evidence>
<evidence type="ECO:0000259" key="19">
    <source>
        <dbReference type="PROSITE" id="PS50259"/>
    </source>
</evidence>
<evidence type="ECO:0000256" key="2">
    <source>
        <dbReference type="ARBA" id="ARBA00007242"/>
    </source>
</evidence>
<dbReference type="PROSITE" id="PS50259">
    <property type="entry name" value="G_PROTEIN_RECEP_F3_4"/>
    <property type="match status" value="1"/>
</dbReference>
<feature type="transmembrane region" description="Helical" evidence="18">
    <location>
        <begin position="374"/>
        <end position="392"/>
    </location>
</feature>
<reference evidence="21" key="1">
    <citation type="submission" date="2025-08" db="UniProtKB">
        <authorList>
            <consortium name="RefSeq"/>
        </authorList>
    </citation>
    <scope>IDENTIFICATION</scope>
    <source>
        <tissue evidence="21">Total insect</tissue>
    </source>
</reference>
<feature type="transmembrane region" description="Helical" evidence="18">
    <location>
        <begin position="329"/>
        <end position="354"/>
    </location>
</feature>
<keyword evidence="6 18" id="KW-1133">Transmembrane helix</keyword>
<dbReference type="Pfam" id="PF22572">
    <property type="entry name" value="GPR158_179_EC"/>
    <property type="match status" value="1"/>
</dbReference>
<dbReference type="GeneID" id="117639768"/>
<feature type="region of interest" description="Disordered" evidence="17">
    <location>
        <begin position="459"/>
        <end position="571"/>
    </location>
</feature>
<evidence type="ECO:0000313" key="20">
    <source>
        <dbReference type="Proteomes" id="UP000515158"/>
    </source>
</evidence>
<keyword evidence="9 18" id="KW-0472">Membrane</keyword>
<dbReference type="GO" id="GO:0004930">
    <property type="term" value="F:G protein-coupled receptor activity"/>
    <property type="evidence" value="ECO:0007669"/>
    <property type="project" value="UniProtKB-KW"/>
</dbReference>
<keyword evidence="8" id="KW-0297">G-protein coupled receptor</keyword>
<keyword evidence="13" id="KW-0807">Transducer</keyword>
<keyword evidence="7" id="KW-0770">Synapse</keyword>
<keyword evidence="5" id="KW-0732">Signal</keyword>
<keyword evidence="14" id="KW-0628">Postsynaptic cell membrane</keyword>
<dbReference type="PANTHER" id="PTHR32546">
    <property type="entry name" value="G-PROTEIN COUPLED RECEPTOR 158-RELATED"/>
    <property type="match status" value="1"/>
</dbReference>
<name>A0A6P8Y6C6_THRPL</name>
<feature type="compositionally biased region" description="Polar residues" evidence="17">
    <location>
        <begin position="562"/>
        <end position="571"/>
    </location>
</feature>
<keyword evidence="10" id="KW-1015">Disulfide bond</keyword>
<evidence type="ECO:0000256" key="8">
    <source>
        <dbReference type="ARBA" id="ARBA00023040"/>
    </source>
</evidence>
<dbReference type="PANTHER" id="PTHR32546:SF26">
    <property type="entry name" value="SMOG, ISOFORM D"/>
    <property type="match status" value="1"/>
</dbReference>
<dbReference type="InterPro" id="IPR043458">
    <property type="entry name" value="GPR158/179"/>
</dbReference>
<feature type="compositionally biased region" description="Basic residues" evidence="17">
    <location>
        <begin position="460"/>
        <end position="505"/>
    </location>
</feature>
<keyword evidence="11 21" id="KW-0675">Receptor</keyword>
<dbReference type="InterPro" id="IPR017978">
    <property type="entry name" value="GPCR_3_C"/>
</dbReference>
<dbReference type="CTD" id="33690"/>
<evidence type="ECO:0000256" key="15">
    <source>
        <dbReference type="ARBA" id="ARBA00023273"/>
    </source>
</evidence>
<feature type="transmembrane region" description="Helical" evidence="18">
    <location>
        <begin position="248"/>
        <end position="270"/>
    </location>
</feature>
<protein>
    <submittedName>
        <fullName evidence="21">Probable G-protein coupled receptor 158 isoform X1</fullName>
    </submittedName>
</protein>
<comment type="subcellular location">
    <subcellularLocation>
        <location evidence="1">Cell projection</location>
        <location evidence="1">Neuron projection</location>
    </subcellularLocation>
    <subcellularLocation>
        <location evidence="16">Postsynaptic cell membrane</location>
        <topology evidence="16">Multi-pass membrane protein</topology>
    </subcellularLocation>
</comment>
<evidence type="ECO:0000256" key="9">
    <source>
        <dbReference type="ARBA" id="ARBA00023136"/>
    </source>
</evidence>
<evidence type="ECO:0000256" key="13">
    <source>
        <dbReference type="ARBA" id="ARBA00023224"/>
    </source>
</evidence>
<proteinExistence type="inferred from homology"/>
<dbReference type="Proteomes" id="UP000515158">
    <property type="component" value="Unplaced"/>
</dbReference>
<evidence type="ECO:0000256" key="7">
    <source>
        <dbReference type="ARBA" id="ARBA00023018"/>
    </source>
</evidence>
<evidence type="ECO:0000313" key="21">
    <source>
        <dbReference type="RefSeq" id="XP_034231551.1"/>
    </source>
</evidence>
<evidence type="ECO:0000256" key="3">
    <source>
        <dbReference type="ARBA" id="ARBA00022475"/>
    </source>
</evidence>
<evidence type="ECO:0000256" key="5">
    <source>
        <dbReference type="ARBA" id="ARBA00022729"/>
    </source>
</evidence>
<dbReference type="RefSeq" id="XP_034231551.1">
    <property type="nucleotide sequence ID" value="XM_034375660.1"/>
</dbReference>
<feature type="compositionally biased region" description="Basic and acidic residues" evidence="17">
    <location>
        <begin position="506"/>
        <end position="522"/>
    </location>
</feature>
<dbReference type="AlphaFoldDB" id="A0A6P8Y6C6"/>
<evidence type="ECO:0000256" key="16">
    <source>
        <dbReference type="ARBA" id="ARBA00034104"/>
    </source>
</evidence>
<feature type="transmembrane region" description="Helical" evidence="18">
    <location>
        <begin position="209"/>
        <end position="227"/>
    </location>
</feature>
<dbReference type="InterPro" id="IPR054714">
    <property type="entry name" value="GPR158_179_extracellular"/>
</dbReference>
<evidence type="ECO:0000256" key="14">
    <source>
        <dbReference type="ARBA" id="ARBA00023257"/>
    </source>
</evidence>
<keyword evidence="12" id="KW-0325">Glycoprotein</keyword>
<evidence type="ECO:0000256" key="11">
    <source>
        <dbReference type="ARBA" id="ARBA00023170"/>
    </source>
</evidence>
<dbReference type="FunCoup" id="A0A6P8Y6C6">
    <property type="interactions" value="93"/>
</dbReference>
<organism evidence="21">
    <name type="scientific">Thrips palmi</name>
    <name type="common">Melon thrips</name>
    <dbReference type="NCBI Taxonomy" id="161013"/>
    <lineage>
        <taxon>Eukaryota</taxon>
        <taxon>Metazoa</taxon>
        <taxon>Ecdysozoa</taxon>
        <taxon>Arthropoda</taxon>
        <taxon>Hexapoda</taxon>
        <taxon>Insecta</taxon>
        <taxon>Pterygota</taxon>
        <taxon>Neoptera</taxon>
        <taxon>Paraneoptera</taxon>
        <taxon>Thysanoptera</taxon>
        <taxon>Terebrantia</taxon>
        <taxon>Thripoidea</taxon>
        <taxon>Thripidae</taxon>
        <taxon>Thrips</taxon>
    </lineage>
</organism>
<comment type="similarity">
    <text evidence="2">Belongs to the G-protein coupled receptor 3 family.</text>
</comment>
<evidence type="ECO:0000256" key="4">
    <source>
        <dbReference type="ARBA" id="ARBA00022692"/>
    </source>
</evidence>
<feature type="transmembrane region" description="Helical" evidence="18">
    <location>
        <begin position="141"/>
        <end position="158"/>
    </location>
</feature>
<dbReference type="InParanoid" id="A0A6P8Y6C6"/>
<sequence>MPAQLWPHPFYDCSMGVWLFAPSASIHSHNNTLAGVFFNIAQAEVDPCDRTWGALLYGGHRCDPNTTVCMAVHLGHGARRMSYRCQCSYGFGPVTLPAGSPPLNDSYVEPPQFSCAPCPPDQPRCGMANAWEKGVRTGLKVAQGVVMAIVLLLGLVVFKKRKCKIVSSSMWMMLETLLLGALLLQTAVVLRFVEPSLWVCLLEPWCREMGFVVCYGSIILKLYRILVEFRTRKAHRWVLKDRDLLRHLGAMVLAVFAYLAALTAASLHFYNEGFQLLDTVTTDDGMVYPHCKTFWWDWVTQAAEVVSLLVGLHLAYVSRSFRTQFNERGFLCAALVVELVVSSSLYVVQALRVATRTANLSPTTMLVTHFVREQLSVTVVLCLIFLPVLWLARRQPAARSLLPTLDNLSKPADGAGAATATGFHSSDVDVTEVTLKDMNPDDIRAELKRLYTQLEILRNKNMRHNNPHISKRRGGRKVAHRRFSLQKRGSREKALHHRHMRSSARHHTDVEVTEAEGSRTPEDSVCSQEGPSAVFNDGPSTYSEYCYGGHGAHGTHGTHGTPSVSYKGSHK</sequence>
<evidence type="ECO:0000256" key="12">
    <source>
        <dbReference type="ARBA" id="ARBA00023180"/>
    </source>
</evidence>
<gene>
    <name evidence="21" type="primary">LOC117639768</name>
</gene>
<evidence type="ECO:0000256" key="18">
    <source>
        <dbReference type="SAM" id="Phobius"/>
    </source>
</evidence>
<dbReference type="Pfam" id="PF00003">
    <property type="entry name" value="7tm_3"/>
    <property type="match status" value="1"/>
</dbReference>
<evidence type="ECO:0000256" key="1">
    <source>
        <dbReference type="ARBA" id="ARBA00004487"/>
    </source>
</evidence>
<feature type="domain" description="G-protein coupled receptors family 3 profile" evidence="19">
    <location>
        <begin position="147"/>
        <end position="396"/>
    </location>
</feature>
<evidence type="ECO:0000256" key="17">
    <source>
        <dbReference type="SAM" id="MobiDB-lite"/>
    </source>
</evidence>
<keyword evidence="4 18" id="KW-0812">Transmembrane</keyword>
<dbReference type="GO" id="GO:0043005">
    <property type="term" value="C:neuron projection"/>
    <property type="evidence" value="ECO:0007669"/>
    <property type="project" value="UniProtKB-SubCell"/>
</dbReference>
<feature type="transmembrane region" description="Helical" evidence="18">
    <location>
        <begin position="298"/>
        <end position="317"/>
    </location>
</feature>
<accession>A0A6P8Y6C6</accession>
<evidence type="ECO:0000256" key="6">
    <source>
        <dbReference type="ARBA" id="ARBA00022989"/>
    </source>
</evidence>